<dbReference type="Gene3D" id="2.130.10.10">
    <property type="entry name" value="YVTN repeat-like/Quinoprotein amine dehydrogenase"/>
    <property type="match status" value="2"/>
</dbReference>
<dbReference type="InterPro" id="IPR002372">
    <property type="entry name" value="PQQ_rpt_dom"/>
</dbReference>
<dbReference type="SMART" id="SM00564">
    <property type="entry name" value="PQQ"/>
    <property type="match status" value="7"/>
</dbReference>
<keyword evidence="1" id="KW-0732">Signal</keyword>
<reference evidence="3 4" key="1">
    <citation type="journal article" date="2014" name="PLoS ONE">
        <title>The first complete genome sequence of the class fimbriimonadia in the phylum armatimonadetes.</title>
        <authorList>
            <person name="Hu Z.Y."/>
            <person name="Wang Y.Z."/>
            <person name="Im W.T."/>
            <person name="Wang S.Y."/>
            <person name="Zhao G.P."/>
            <person name="Zheng H.J."/>
            <person name="Quan Z.X."/>
        </authorList>
    </citation>
    <scope>NUCLEOTIDE SEQUENCE [LARGE SCALE GENOMIC DNA]</scope>
    <source>
        <strain evidence="3">Gsoil 348</strain>
    </source>
</reference>
<dbReference type="InterPro" id="IPR018391">
    <property type="entry name" value="PQQ_b-propeller_rpt"/>
</dbReference>
<organism evidence="3 4">
    <name type="scientific">Fimbriimonas ginsengisoli Gsoil 348</name>
    <dbReference type="NCBI Taxonomy" id="661478"/>
    <lineage>
        <taxon>Bacteria</taxon>
        <taxon>Bacillati</taxon>
        <taxon>Armatimonadota</taxon>
        <taxon>Fimbriimonadia</taxon>
        <taxon>Fimbriimonadales</taxon>
        <taxon>Fimbriimonadaceae</taxon>
        <taxon>Fimbriimonas</taxon>
    </lineage>
</organism>
<dbReference type="RefSeq" id="WP_025228826.1">
    <property type="nucleotide sequence ID" value="NZ_CP007139.1"/>
</dbReference>
<evidence type="ECO:0000313" key="4">
    <source>
        <dbReference type="Proteomes" id="UP000027982"/>
    </source>
</evidence>
<evidence type="ECO:0000256" key="1">
    <source>
        <dbReference type="SAM" id="SignalP"/>
    </source>
</evidence>
<dbReference type="SUPFAM" id="SSF50998">
    <property type="entry name" value="Quinoprotein alcohol dehydrogenase-like"/>
    <property type="match status" value="1"/>
</dbReference>
<dbReference type="AlphaFoldDB" id="A0A068NV66"/>
<feature type="chain" id="PRO_5001653962" evidence="1">
    <location>
        <begin position="17"/>
        <end position="828"/>
    </location>
</feature>
<sequence>MLVLSVLSASAAPALSAITIKPASIPGLSSAAGTVTLTASAPAEGILITLASDSDFIAVSATVAIPAGAKYATFTATSRSVGVESTATVTAAYGGVTKTAPLTVQATLLSAVVIKPVTVSGPGTGPGTVTLNGKAPVGGFTVNLSSDQAFVTVPASVTVAAGSSYTTFSATALAVPTTATANVTATANGVTKSAPLTVIAPLLTSCVIRPGTTNSYGIGPGTVVINSNAPVGGMVVTLSSDSSFVTVPASVTIPAGLKYATFSAVSTGVAVDSTATVTAASNGVAKTATLTVLAPVLTRIKLVYDSLYGGFANAGTVVLNANAPAGGIAVTLVSDRTDLAQPPASVTIPAGAKYATFTMPTTPSNVDATFNISATLAGVTLTAPVTIKANSLQGIDFTYDKVYGGNRLLGRVLFNGQAPAAGVVVSLSSDTPSLTLPATVTVAGGTTHASFYATSSPVSTSVLATITVTVGATTQTFTLTVLPGWSQIGGSALGTGRGGGQGATGVENWSYRFAGGITTPVSVASDGTVYSFTSDRMLTAFNPDGAVKWAVAFPLVGGNRSTSPALAPDGTIYLAAPSGTFYAINPDGSQKWTYDTGSSFTAPATVGPDGTIYGFANDKKLYAINPDGTQKWVYDTGGLNVPTSLNAPTIGLDGTVYVALSANLYAVNSDGSLKWTIAGFTNFIGAPSVGADGTLYIGYASGLYAIDPTNGAFKRNVSLGRIAIGSPSIAADGTIYVQTLSTLFSINPSTFTQNWSVPVASNTISPVIGADGTIYVGVSLSNKLQAINPADGSILWSLNTPGGGVFSLSMGSDGTVYLAHGGFLSAIK</sequence>
<dbReference type="InterPro" id="IPR011047">
    <property type="entry name" value="Quinoprotein_ADH-like_sf"/>
</dbReference>
<proteinExistence type="predicted"/>
<dbReference type="PANTHER" id="PTHR34512:SF30">
    <property type="entry name" value="OUTER MEMBRANE PROTEIN ASSEMBLY FACTOR BAMB"/>
    <property type="match status" value="1"/>
</dbReference>
<accession>A0A068NV66</accession>
<dbReference type="HOGENOM" id="CLU_342187_0_0_0"/>
<name>A0A068NV66_FIMGI</name>
<dbReference type="eggNOG" id="COG1520">
    <property type="taxonomic scope" value="Bacteria"/>
</dbReference>
<feature type="domain" description="Pyrrolo-quinoline quinone repeat" evidence="2">
    <location>
        <begin position="539"/>
        <end position="677"/>
    </location>
</feature>
<dbReference type="PANTHER" id="PTHR34512">
    <property type="entry name" value="CELL SURFACE PROTEIN"/>
    <property type="match status" value="1"/>
</dbReference>
<dbReference type="Proteomes" id="UP000027982">
    <property type="component" value="Chromosome"/>
</dbReference>
<dbReference type="STRING" id="661478.OP10G_3894"/>
<protein>
    <submittedName>
        <fullName evidence="3">Cell surface protein</fullName>
    </submittedName>
</protein>
<dbReference type="KEGG" id="fgi:OP10G_3894"/>
<dbReference type="eggNOG" id="COG3170">
    <property type="taxonomic scope" value="Bacteria"/>
</dbReference>
<dbReference type="Gene3D" id="2.40.10.480">
    <property type="match status" value="1"/>
</dbReference>
<dbReference type="Pfam" id="PF13360">
    <property type="entry name" value="PQQ_2"/>
    <property type="match status" value="2"/>
</dbReference>
<dbReference type="OrthoDB" id="256225at2"/>
<evidence type="ECO:0000313" key="3">
    <source>
        <dbReference type="EMBL" id="AIE87262.1"/>
    </source>
</evidence>
<feature type="domain" description="Pyrrolo-quinoline quinone repeat" evidence="2">
    <location>
        <begin position="703"/>
        <end position="809"/>
    </location>
</feature>
<dbReference type="EMBL" id="CP007139">
    <property type="protein sequence ID" value="AIE87262.1"/>
    <property type="molecule type" value="Genomic_DNA"/>
</dbReference>
<keyword evidence="4" id="KW-1185">Reference proteome</keyword>
<evidence type="ECO:0000259" key="2">
    <source>
        <dbReference type="Pfam" id="PF13360"/>
    </source>
</evidence>
<feature type="signal peptide" evidence="1">
    <location>
        <begin position="1"/>
        <end position="16"/>
    </location>
</feature>
<dbReference type="InterPro" id="IPR015943">
    <property type="entry name" value="WD40/YVTN_repeat-like_dom_sf"/>
</dbReference>
<gene>
    <name evidence="3" type="ORF">OP10G_3894</name>
</gene>